<evidence type="ECO:0000313" key="3">
    <source>
        <dbReference type="EMBL" id="TJZ65372.1"/>
    </source>
</evidence>
<feature type="chain" id="PRO_5020889075" evidence="1">
    <location>
        <begin position="21"/>
        <end position="238"/>
    </location>
</feature>
<dbReference type="RefSeq" id="WP_136774874.1">
    <property type="nucleotide sequence ID" value="NZ_SUMF01000038.1"/>
</dbReference>
<feature type="signal peptide" evidence="1">
    <location>
        <begin position="1"/>
        <end position="20"/>
    </location>
</feature>
<accession>A0A4U0PED1</accession>
<evidence type="ECO:0000313" key="4">
    <source>
        <dbReference type="Proteomes" id="UP000310016"/>
    </source>
</evidence>
<feature type="domain" description="Ice-binding protein C-terminal" evidence="2">
    <location>
        <begin position="208"/>
        <end position="228"/>
    </location>
</feature>
<proteinExistence type="predicted"/>
<keyword evidence="1" id="KW-0732">Signal</keyword>
<dbReference type="Proteomes" id="UP000310016">
    <property type="component" value="Unassembled WGS sequence"/>
</dbReference>
<dbReference type="NCBIfam" id="TIGR02595">
    <property type="entry name" value="PEP_CTERM"/>
    <property type="match status" value="1"/>
</dbReference>
<keyword evidence="4" id="KW-1185">Reference proteome</keyword>
<dbReference type="OrthoDB" id="5450709at2"/>
<protein>
    <submittedName>
        <fullName evidence="3">PEP-CTERM sorting domain-containing protein</fullName>
    </submittedName>
</protein>
<sequence>MMKQLGCALALGLSPVLAQAAVIDLLGMVSLDLSGNSKATLTQAEVVRDNYRFVETTVQVKLNGAETVLLDGRNGPFYADYGVTVRNIGGYAVSNIQIGSGAIDIYLNHYFGGDARGEVSHRQGSQTLLLDHGSRVHEWGDIYESIVWGVFDPYSFAARISPLTPLQQVVNLQYSAFVDEADSSSYGWASFRPATLTFSVYDPRSVVPVPEPAAYALMGLGLLSLWRRGRGQRVADAA</sequence>
<reference evidence="3 4" key="1">
    <citation type="submission" date="2019-04" db="EMBL/GenBank/DDBJ databases">
        <title>Chitiniphilus eburnea sp. nov., a novel chitinolytic bacterium isolated from aquaculture sludge.</title>
        <authorList>
            <person name="Sheng M."/>
        </authorList>
    </citation>
    <scope>NUCLEOTIDE SEQUENCE [LARGE SCALE GENOMIC DNA]</scope>
    <source>
        <strain evidence="3 4">HX-2-15</strain>
    </source>
</reference>
<organism evidence="3 4">
    <name type="scientific">Chitiniphilus eburneus</name>
    <dbReference type="NCBI Taxonomy" id="2571148"/>
    <lineage>
        <taxon>Bacteria</taxon>
        <taxon>Pseudomonadati</taxon>
        <taxon>Pseudomonadota</taxon>
        <taxon>Betaproteobacteria</taxon>
        <taxon>Neisseriales</taxon>
        <taxon>Chitinibacteraceae</taxon>
        <taxon>Chitiniphilus</taxon>
    </lineage>
</organism>
<dbReference type="InterPro" id="IPR013424">
    <property type="entry name" value="Ice-binding_C"/>
</dbReference>
<evidence type="ECO:0000259" key="2">
    <source>
        <dbReference type="Pfam" id="PF07589"/>
    </source>
</evidence>
<gene>
    <name evidence="3" type="ORF">FAZ21_18280</name>
</gene>
<evidence type="ECO:0000256" key="1">
    <source>
        <dbReference type="SAM" id="SignalP"/>
    </source>
</evidence>
<dbReference type="AlphaFoldDB" id="A0A4U0PED1"/>
<dbReference type="EMBL" id="SUMF01000038">
    <property type="protein sequence ID" value="TJZ65372.1"/>
    <property type="molecule type" value="Genomic_DNA"/>
</dbReference>
<comment type="caution">
    <text evidence="3">The sequence shown here is derived from an EMBL/GenBank/DDBJ whole genome shotgun (WGS) entry which is preliminary data.</text>
</comment>
<dbReference type="Pfam" id="PF07589">
    <property type="entry name" value="PEP-CTERM"/>
    <property type="match status" value="1"/>
</dbReference>
<name>A0A4U0PED1_9NEIS</name>